<organism evidence="2 3">
    <name type="scientific">Elysia crispata</name>
    <name type="common">lettuce slug</name>
    <dbReference type="NCBI Taxonomy" id="231223"/>
    <lineage>
        <taxon>Eukaryota</taxon>
        <taxon>Metazoa</taxon>
        <taxon>Spiralia</taxon>
        <taxon>Lophotrochozoa</taxon>
        <taxon>Mollusca</taxon>
        <taxon>Gastropoda</taxon>
        <taxon>Heterobranchia</taxon>
        <taxon>Euthyneura</taxon>
        <taxon>Panpulmonata</taxon>
        <taxon>Sacoglossa</taxon>
        <taxon>Placobranchoidea</taxon>
        <taxon>Plakobranchidae</taxon>
        <taxon>Elysia</taxon>
    </lineage>
</organism>
<proteinExistence type="predicted"/>
<reference evidence="2" key="1">
    <citation type="journal article" date="2023" name="G3 (Bethesda)">
        <title>A reference genome for the long-term kleptoplast-retaining sea slug Elysia crispata morphotype clarki.</title>
        <authorList>
            <person name="Eastman K.E."/>
            <person name="Pendleton A.L."/>
            <person name="Shaikh M.A."/>
            <person name="Suttiyut T."/>
            <person name="Ogas R."/>
            <person name="Tomko P."/>
            <person name="Gavelis G."/>
            <person name="Widhalm J.R."/>
            <person name="Wisecaver J.H."/>
        </authorList>
    </citation>
    <scope>NUCLEOTIDE SEQUENCE</scope>
    <source>
        <strain evidence="2">ECLA1</strain>
    </source>
</reference>
<dbReference type="Proteomes" id="UP001283361">
    <property type="component" value="Unassembled WGS sequence"/>
</dbReference>
<dbReference type="AlphaFoldDB" id="A0AAE0XEK0"/>
<protein>
    <submittedName>
        <fullName evidence="2">Uncharacterized protein</fullName>
    </submittedName>
</protein>
<accession>A0AAE0XEK0</accession>
<name>A0AAE0XEK0_9GAST</name>
<evidence type="ECO:0000313" key="3">
    <source>
        <dbReference type="Proteomes" id="UP001283361"/>
    </source>
</evidence>
<gene>
    <name evidence="2" type="ORF">RRG08_039048</name>
</gene>
<sequence length="115" mass="12709">MRFTVCLSRLLSEALVQSPPAASSVESKEPAKLKELLKDKCESQSVSLKKRMLAAPIQGRIVHILRSVVTYGTSRDRRSSKCRLKGQRNVSRFPALSHDRSSLEETEGPGTVGRS</sequence>
<evidence type="ECO:0000256" key="1">
    <source>
        <dbReference type="SAM" id="MobiDB-lite"/>
    </source>
</evidence>
<keyword evidence="3" id="KW-1185">Reference proteome</keyword>
<dbReference type="EMBL" id="JAWDGP010008103">
    <property type="protein sequence ID" value="KAK3691190.1"/>
    <property type="molecule type" value="Genomic_DNA"/>
</dbReference>
<evidence type="ECO:0000313" key="2">
    <source>
        <dbReference type="EMBL" id="KAK3691190.1"/>
    </source>
</evidence>
<feature type="region of interest" description="Disordered" evidence="1">
    <location>
        <begin position="74"/>
        <end position="115"/>
    </location>
</feature>
<comment type="caution">
    <text evidence="2">The sequence shown here is derived from an EMBL/GenBank/DDBJ whole genome shotgun (WGS) entry which is preliminary data.</text>
</comment>